<evidence type="ECO:0000256" key="14">
    <source>
        <dbReference type="ARBA" id="ARBA00023242"/>
    </source>
</evidence>
<gene>
    <name evidence="22" type="primary">MRE11</name>
    <name evidence="22" type="ORF">HETSPECPRED_008513</name>
</gene>
<sequence length="740" mass="83236">MPALTGELHSQSSSITIQNDPAPVPNSSGSLAADTIRILVATDSHVGYNERDAIRGDDSWKSFHEVMCLAKERDVDMILLAGDLFHENKPSRKSMFQVMRSMRMNCLGEKPCELEMLSDGSEIFQGAFNHVNYEDPDINIAIPVFSIHGNHDDPSGEGHLAALDLLQTAGLVNYYGRTPESDNIEVKPVLLQKGITKLALYGMSNVRDERLYRTFRDHKVKFFQPGVQKDDWFNLMSVHQNHHKYTEKGYLPEEFLPQFLHFVVWGHEHECKIDPTYNDQMDFHVMQPGSSVATSLCPGEAVPKHVAILSITGKDFRSESIRLKTVRPFVMKEIVLSEDKQAKKHIKSTNNRTQVTQYLMTVVEELIEQANKEWREAQDEPEDDDEEVEPPLPLVRLRVEYTTPAGGSYDCENPQRFSNRFVNRVANVNDVIQYHRKRKGGSRQANVADLPESSVLAELSMDPRIKVEKIVEEFLEAQSLTILPQNSFGDAVGQFVNKDDKYSMETFVLDSLEKQTNFLINEEYGDDDDVAERMAMYKARLEELFASGQLKLRKRKLKPRPADFDEELLGPWEDQEAAIDRSGGEEDEDGDDAETVARPTKGRGKAAAPKKTAAATKKAAPAKTTGRGKKKVVEEESEDEDEDMIMEDDEDDEAELFVKQAPAKPARKAPSRKAASPVPARRTAARPAAKAAPRQSQLVFSQPATQSNGRKKVHEISDDEISDDDAFEPVSTAKSSKSRW</sequence>
<dbReference type="GO" id="GO:0000723">
    <property type="term" value="P:telomere maintenance"/>
    <property type="evidence" value="ECO:0007669"/>
    <property type="project" value="TreeGrafter"/>
</dbReference>
<dbReference type="Proteomes" id="UP000664521">
    <property type="component" value="Unassembled WGS sequence"/>
</dbReference>
<keyword evidence="11 17" id="KW-0269">Exonuclease</keyword>
<dbReference type="GO" id="GO:0008296">
    <property type="term" value="F:3'-5'-DNA exonuclease activity"/>
    <property type="evidence" value="ECO:0007669"/>
    <property type="project" value="InterPro"/>
</dbReference>
<keyword evidence="9 17" id="KW-0227">DNA damage</keyword>
<feature type="compositionally biased region" description="Polar residues" evidence="20">
    <location>
        <begin position="8"/>
        <end position="28"/>
    </location>
</feature>
<feature type="region of interest" description="Disordered" evidence="20">
    <location>
        <begin position="562"/>
        <end position="740"/>
    </location>
</feature>
<evidence type="ECO:0000256" key="9">
    <source>
        <dbReference type="ARBA" id="ARBA00022763"/>
    </source>
</evidence>
<evidence type="ECO:0000256" key="8">
    <source>
        <dbReference type="ARBA" id="ARBA00022759"/>
    </source>
</evidence>
<proteinExistence type="inferred from homology"/>
<evidence type="ECO:0000313" key="23">
    <source>
        <dbReference type="Proteomes" id="UP000664521"/>
    </source>
</evidence>
<dbReference type="EMBL" id="CAJPDS010000065">
    <property type="protein sequence ID" value="CAF9933001.1"/>
    <property type="molecule type" value="Genomic_DNA"/>
</dbReference>
<comment type="cofactor">
    <cofactor evidence="1 17">
        <name>Mn(2+)</name>
        <dbReference type="ChEBI" id="CHEBI:29035"/>
    </cofactor>
</comment>
<name>A0A8H3FYI3_9LECA</name>
<dbReference type="OrthoDB" id="30417at2759"/>
<evidence type="ECO:0000256" key="20">
    <source>
        <dbReference type="SAM" id="MobiDB-lite"/>
    </source>
</evidence>
<feature type="compositionally biased region" description="Low complexity" evidence="20">
    <location>
        <begin position="672"/>
        <end position="694"/>
    </location>
</feature>
<dbReference type="InterPro" id="IPR041796">
    <property type="entry name" value="Mre11_N"/>
</dbReference>
<dbReference type="InterPro" id="IPR004843">
    <property type="entry name" value="Calcineurin-like_PHP"/>
</dbReference>
<evidence type="ECO:0000259" key="21">
    <source>
        <dbReference type="SMART" id="SM01347"/>
    </source>
</evidence>
<reference evidence="22" key="1">
    <citation type="submission" date="2021-03" db="EMBL/GenBank/DDBJ databases">
        <authorList>
            <person name="Tagirdzhanova G."/>
        </authorList>
    </citation>
    <scope>NUCLEOTIDE SEQUENCE</scope>
</reference>
<evidence type="ECO:0000256" key="19">
    <source>
        <dbReference type="RuleBase" id="RU003447"/>
    </source>
</evidence>
<feature type="compositionally biased region" description="Acidic residues" evidence="20">
    <location>
        <begin position="564"/>
        <end position="577"/>
    </location>
</feature>
<feature type="compositionally biased region" description="Acidic residues" evidence="20">
    <location>
        <begin position="585"/>
        <end position="594"/>
    </location>
</feature>
<feature type="compositionally biased region" description="Low complexity" evidence="20">
    <location>
        <begin position="605"/>
        <end position="625"/>
    </location>
</feature>
<dbReference type="GO" id="GO:0006303">
    <property type="term" value="P:double-strand break repair via nonhomologous end joining"/>
    <property type="evidence" value="ECO:0007669"/>
    <property type="project" value="TreeGrafter"/>
</dbReference>
<dbReference type="GO" id="GO:0000724">
    <property type="term" value="P:double-strand break repair via homologous recombination"/>
    <property type="evidence" value="ECO:0007669"/>
    <property type="project" value="TreeGrafter"/>
</dbReference>
<keyword evidence="10 17" id="KW-0378">Hydrolase</keyword>
<accession>A0A8H3FYI3</accession>
<evidence type="ECO:0000256" key="3">
    <source>
        <dbReference type="ARBA" id="ARBA00004286"/>
    </source>
</evidence>
<keyword evidence="7" id="KW-0479">Metal-binding</keyword>
<dbReference type="GO" id="GO:0007095">
    <property type="term" value="P:mitotic G2 DNA damage checkpoint signaling"/>
    <property type="evidence" value="ECO:0007669"/>
    <property type="project" value="TreeGrafter"/>
</dbReference>
<evidence type="ECO:0000256" key="2">
    <source>
        <dbReference type="ARBA" id="ARBA00004123"/>
    </source>
</evidence>
<evidence type="ECO:0000256" key="6">
    <source>
        <dbReference type="ARBA" id="ARBA00022722"/>
    </source>
</evidence>
<evidence type="ECO:0000256" key="17">
    <source>
        <dbReference type="PIRNR" id="PIRNR000882"/>
    </source>
</evidence>
<protein>
    <recommendedName>
        <fullName evidence="17">Double-strand break repair protein</fullName>
    </recommendedName>
</protein>
<keyword evidence="13 17" id="KW-0464">Manganese</keyword>
<evidence type="ECO:0000256" key="4">
    <source>
        <dbReference type="ARBA" id="ARBA00009028"/>
    </source>
</evidence>
<feature type="active site" description="Proton donor" evidence="18">
    <location>
        <position position="151"/>
    </location>
</feature>
<dbReference type="FunFam" id="3.30.110.110:FF:000003">
    <property type="entry name" value="Double-strand break repair protein"/>
    <property type="match status" value="1"/>
</dbReference>
<evidence type="ECO:0000256" key="15">
    <source>
        <dbReference type="ARBA" id="ARBA00023254"/>
    </source>
</evidence>
<dbReference type="InterPro" id="IPR003701">
    <property type="entry name" value="Mre11"/>
</dbReference>
<evidence type="ECO:0000256" key="7">
    <source>
        <dbReference type="ARBA" id="ARBA00022723"/>
    </source>
</evidence>
<comment type="function">
    <text evidence="17">Core component of the MRN complex, which plays a central role in double-strand break (DSB) repair, DNA recombination, maintenance of telomere integrity and meiosis. The MRN complex is involved in the repair of DNA double-strand breaks (DSBs) via homologous recombination (HR), an error-free mechanism which primarily occurs during S and G2 phases. The complex (1) mediates the end resection of damaged DNA, which generates proper single-stranded DNA, a key initial steps in HR, and is (2) required for the recruitment of other repair factors and efficient activation of ATM and ATR upon DNA damage. Within the MRN complex, MRE11 possesses both single-strand endonuclease activity and double-strand-specific 3'-5' exonuclease activity. MRE11 first endonucleolytically cleaves the 5' strand at DNA DSB ends to prevent non-homologous end joining (NHEJ) and licence HR. It then generates a single-stranded DNA gap via 3' to 5' exonucleolytic degradation, which is required for single-strand invasion and recombination.</text>
</comment>
<comment type="subunit">
    <text evidence="16">Component of the MRN complex composed of two heterodimers RAD50 and MRE11 associated with a single NBS1.</text>
</comment>
<feature type="domain" description="Mre11 DNA-binding" evidence="21">
    <location>
        <begin position="316"/>
        <end position="495"/>
    </location>
</feature>
<comment type="subcellular location">
    <subcellularLocation>
        <location evidence="3">Chromosome</location>
    </subcellularLocation>
    <subcellularLocation>
        <location evidence="2 17">Nucleus</location>
    </subcellularLocation>
</comment>
<keyword evidence="23" id="KW-1185">Reference proteome</keyword>
<dbReference type="Pfam" id="PF00149">
    <property type="entry name" value="Metallophos"/>
    <property type="match status" value="1"/>
</dbReference>
<dbReference type="SUPFAM" id="SSF56300">
    <property type="entry name" value="Metallo-dependent phosphatases"/>
    <property type="match status" value="1"/>
</dbReference>
<dbReference type="FunFam" id="3.60.21.10:FF:000011">
    <property type="entry name" value="Double-strand break repair protein"/>
    <property type="match status" value="1"/>
</dbReference>
<feature type="compositionally biased region" description="Acidic residues" evidence="20">
    <location>
        <begin position="635"/>
        <end position="655"/>
    </location>
</feature>
<evidence type="ECO:0000313" key="22">
    <source>
        <dbReference type="EMBL" id="CAF9933001.1"/>
    </source>
</evidence>
<dbReference type="PANTHER" id="PTHR10139">
    <property type="entry name" value="DOUBLE-STRAND BREAK REPAIR PROTEIN MRE11"/>
    <property type="match status" value="1"/>
</dbReference>
<organism evidence="22 23">
    <name type="scientific">Heterodermia speciosa</name>
    <dbReference type="NCBI Taxonomy" id="116794"/>
    <lineage>
        <taxon>Eukaryota</taxon>
        <taxon>Fungi</taxon>
        <taxon>Dikarya</taxon>
        <taxon>Ascomycota</taxon>
        <taxon>Pezizomycotina</taxon>
        <taxon>Lecanoromycetes</taxon>
        <taxon>OSLEUM clade</taxon>
        <taxon>Lecanoromycetidae</taxon>
        <taxon>Caliciales</taxon>
        <taxon>Physciaceae</taxon>
        <taxon>Heterodermia</taxon>
    </lineage>
</organism>
<keyword evidence="6 17" id="KW-0540">Nuclease</keyword>
<dbReference type="CDD" id="cd00840">
    <property type="entry name" value="MPP_Mre11_N"/>
    <property type="match status" value="1"/>
</dbReference>
<dbReference type="GO" id="GO:0097552">
    <property type="term" value="P:mitochondrial double-strand break repair via homologous recombination"/>
    <property type="evidence" value="ECO:0007669"/>
    <property type="project" value="TreeGrafter"/>
</dbReference>
<feature type="compositionally biased region" description="Acidic residues" evidence="20">
    <location>
        <begin position="717"/>
        <end position="727"/>
    </location>
</feature>
<dbReference type="GO" id="GO:0030870">
    <property type="term" value="C:Mre11 complex"/>
    <property type="evidence" value="ECO:0007669"/>
    <property type="project" value="UniProtKB-UniRule"/>
</dbReference>
<keyword evidence="14 17" id="KW-0539">Nucleus</keyword>
<dbReference type="GO" id="GO:0030145">
    <property type="term" value="F:manganese ion binding"/>
    <property type="evidence" value="ECO:0007669"/>
    <property type="project" value="UniProtKB-UniRule"/>
</dbReference>
<dbReference type="NCBIfam" id="TIGR00583">
    <property type="entry name" value="mre11"/>
    <property type="match status" value="1"/>
</dbReference>
<feature type="compositionally biased region" description="Polar residues" evidence="20">
    <location>
        <begin position="695"/>
        <end position="708"/>
    </location>
</feature>
<dbReference type="InterPro" id="IPR029052">
    <property type="entry name" value="Metallo-depent_PP-like"/>
</dbReference>
<dbReference type="InterPro" id="IPR007281">
    <property type="entry name" value="Mre11_DNA-bd"/>
</dbReference>
<evidence type="ECO:0000256" key="5">
    <source>
        <dbReference type="ARBA" id="ARBA00022454"/>
    </source>
</evidence>
<evidence type="ECO:0000256" key="16">
    <source>
        <dbReference type="ARBA" id="ARBA00064981"/>
    </source>
</evidence>
<comment type="similarity">
    <text evidence="4 17 19">Belongs to the MRE11/RAD32 family.</text>
</comment>
<evidence type="ECO:0000256" key="12">
    <source>
        <dbReference type="ARBA" id="ARBA00023204"/>
    </source>
</evidence>
<dbReference type="SMART" id="SM01347">
    <property type="entry name" value="Mre11_DNA_bind"/>
    <property type="match status" value="1"/>
</dbReference>
<evidence type="ECO:0000256" key="10">
    <source>
        <dbReference type="ARBA" id="ARBA00022801"/>
    </source>
</evidence>
<keyword evidence="12 17" id="KW-0234">DNA repair</keyword>
<dbReference type="AlphaFoldDB" id="A0A8H3FYI3"/>
<dbReference type="GO" id="GO:0000014">
    <property type="term" value="F:single-stranded DNA endodeoxyribonuclease activity"/>
    <property type="evidence" value="ECO:0007669"/>
    <property type="project" value="TreeGrafter"/>
</dbReference>
<dbReference type="InterPro" id="IPR038487">
    <property type="entry name" value="Mre11_capping_dom"/>
</dbReference>
<comment type="caution">
    <text evidence="22">The sequence shown here is derived from an EMBL/GenBank/DDBJ whole genome shotgun (WGS) entry which is preliminary data.</text>
</comment>
<dbReference type="GO" id="GO:0031573">
    <property type="term" value="P:mitotic intra-S DNA damage checkpoint signaling"/>
    <property type="evidence" value="ECO:0007669"/>
    <property type="project" value="TreeGrafter"/>
</dbReference>
<dbReference type="GO" id="GO:0042138">
    <property type="term" value="P:meiotic DNA double-strand break formation"/>
    <property type="evidence" value="ECO:0007669"/>
    <property type="project" value="TreeGrafter"/>
</dbReference>
<evidence type="ECO:0000256" key="11">
    <source>
        <dbReference type="ARBA" id="ARBA00022839"/>
    </source>
</evidence>
<keyword evidence="15 17" id="KW-0469">Meiosis</keyword>
<dbReference type="GO" id="GO:0035861">
    <property type="term" value="C:site of double-strand break"/>
    <property type="evidence" value="ECO:0007669"/>
    <property type="project" value="TreeGrafter"/>
</dbReference>
<keyword evidence="8 17" id="KW-0255">Endonuclease</keyword>
<evidence type="ECO:0000256" key="18">
    <source>
        <dbReference type="PIRSR" id="PIRSR000882-1"/>
    </source>
</evidence>
<feature type="region of interest" description="Disordered" evidence="20">
    <location>
        <begin position="1"/>
        <end position="28"/>
    </location>
</feature>
<dbReference type="PIRSF" id="PIRSF000882">
    <property type="entry name" value="DSB_repair_MRE11"/>
    <property type="match status" value="1"/>
</dbReference>
<dbReference type="PANTHER" id="PTHR10139:SF1">
    <property type="entry name" value="DOUBLE-STRAND BREAK REPAIR PROTEIN MRE11"/>
    <property type="match status" value="1"/>
</dbReference>
<evidence type="ECO:0000256" key="1">
    <source>
        <dbReference type="ARBA" id="ARBA00001936"/>
    </source>
</evidence>
<dbReference type="Pfam" id="PF04152">
    <property type="entry name" value="Mre11_DNA_bind"/>
    <property type="match status" value="1"/>
</dbReference>
<dbReference type="Gene3D" id="3.60.21.10">
    <property type="match status" value="1"/>
</dbReference>
<evidence type="ECO:0000256" key="13">
    <source>
        <dbReference type="ARBA" id="ARBA00023211"/>
    </source>
</evidence>
<keyword evidence="5" id="KW-0158">Chromosome</keyword>
<dbReference type="Gene3D" id="3.30.110.110">
    <property type="entry name" value="Mre11, capping domain"/>
    <property type="match status" value="1"/>
</dbReference>